<gene>
    <name evidence="8" type="ORF">BQ2448_1200</name>
</gene>
<evidence type="ECO:0000256" key="2">
    <source>
        <dbReference type="ARBA" id="ARBA00022723"/>
    </source>
</evidence>
<dbReference type="PROSITE" id="PS50048">
    <property type="entry name" value="ZN2_CY6_FUNGAL_2"/>
    <property type="match status" value="1"/>
</dbReference>
<dbReference type="CDD" id="cd12148">
    <property type="entry name" value="fungal_TF_MHR"/>
    <property type="match status" value="1"/>
</dbReference>
<dbReference type="PANTHER" id="PTHR47338:SF29">
    <property type="entry name" value="ZN(2)-C6 FUNGAL-TYPE DOMAIN-CONTAINING PROTEIN"/>
    <property type="match status" value="1"/>
</dbReference>
<evidence type="ECO:0000256" key="4">
    <source>
        <dbReference type="ARBA" id="ARBA00023163"/>
    </source>
</evidence>
<name>A0A238FFD6_9BASI</name>
<evidence type="ECO:0000256" key="1">
    <source>
        <dbReference type="ARBA" id="ARBA00004123"/>
    </source>
</evidence>
<dbReference type="SMART" id="SM00906">
    <property type="entry name" value="Fungal_trans"/>
    <property type="match status" value="1"/>
</dbReference>
<dbReference type="GO" id="GO:0000981">
    <property type="term" value="F:DNA-binding transcription factor activity, RNA polymerase II-specific"/>
    <property type="evidence" value="ECO:0007669"/>
    <property type="project" value="InterPro"/>
</dbReference>
<dbReference type="Pfam" id="PF00172">
    <property type="entry name" value="Zn_clus"/>
    <property type="match status" value="1"/>
</dbReference>
<dbReference type="PANTHER" id="PTHR47338">
    <property type="entry name" value="ZN(II)2CYS6 TRANSCRIPTION FACTOR (EUROFUNG)-RELATED"/>
    <property type="match status" value="1"/>
</dbReference>
<dbReference type="SUPFAM" id="SSF57701">
    <property type="entry name" value="Zn2/Cys6 DNA-binding domain"/>
    <property type="match status" value="1"/>
</dbReference>
<reference evidence="9" key="1">
    <citation type="submission" date="2016-09" db="EMBL/GenBank/DDBJ databases">
        <authorList>
            <person name="Jeantristanb JTB J.-T."/>
            <person name="Ricardo R."/>
        </authorList>
    </citation>
    <scope>NUCLEOTIDE SEQUENCE [LARGE SCALE GENOMIC DNA]</scope>
</reference>
<dbReference type="STRING" id="269621.A0A238FFD6"/>
<evidence type="ECO:0000256" key="6">
    <source>
        <dbReference type="SAM" id="MobiDB-lite"/>
    </source>
</evidence>
<evidence type="ECO:0000256" key="3">
    <source>
        <dbReference type="ARBA" id="ARBA00023015"/>
    </source>
</evidence>
<feature type="region of interest" description="Disordered" evidence="6">
    <location>
        <begin position="1"/>
        <end position="29"/>
    </location>
</feature>
<dbReference type="GO" id="GO:0005634">
    <property type="term" value="C:nucleus"/>
    <property type="evidence" value="ECO:0007669"/>
    <property type="project" value="UniProtKB-SubCell"/>
</dbReference>
<organism evidence="8 9">
    <name type="scientific">Microbotryum intermedium</name>
    <dbReference type="NCBI Taxonomy" id="269621"/>
    <lineage>
        <taxon>Eukaryota</taxon>
        <taxon>Fungi</taxon>
        <taxon>Dikarya</taxon>
        <taxon>Basidiomycota</taxon>
        <taxon>Pucciniomycotina</taxon>
        <taxon>Microbotryomycetes</taxon>
        <taxon>Microbotryales</taxon>
        <taxon>Microbotryaceae</taxon>
        <taxon>Microbotryum</taxon>
    </lineage>
</organism>
<dbReference type="GO" id="GO:0006351">
    <property type="term" value="P:DNA-templated transcription"/>
    <property type="evidence" value="ECO:0007669"/>
    <property type="project" value="InterPro"/>
</dbReference>
<dbReference type="OrthoDB" id="39175at2759"/>
<evidence type="ECO:0000256" key="5">
    <source>
        <dbReference type="ARBA" id="ARBA00023242"/>
    </source>
</evidence>
<dbReference type="InterPro" id="IPR007219">
    <property type="entry name" value="XnlR_reg_dom"/>
</dbReference>
<evidence type="ECO:0000313" key="9">
    <source>
        <dbReference type="Proteomes" id="UP000198372"/>
    </source>
</evidence>
<keyword evidence="2" id="KW-0479">Metal-binding</keyword>
<evidence type="ECO:0000259" key="7">
    <source>
        <dbReference type="PROSITE" id="PS50048"/>
    </source>
</evidence>
<feature type="compositionally biased region" description="Polar residues" evidence="6">
    <location>
        <begin position="1"/>
        <end position="12"/>
    </location>
</feature>
<dbReference type="EMBL" id="FMSP01000005">
    <property type="protein sequence ID" value="SCV69806.1"/>
    <property type="molecule type" value="Genomic_DNA"/>
</dbReference>
<dbReference type="AlphaFoldDB" id="A0A238FFD6"/>
<dbReference type="InterPro" id="IPR036864">
    <property type="entry name" value="Zn2-C6_fun-type_DNA-bd_sf"/>
</dbReference>
<proteinExistence type="predicted"/>
<dbReference type="CDD" id="cd00067">
    <property type="entry name" value="GAL4"/>
    <property type="match status" value="1"/>
</dbReference>
<dbReference type="GO" id="GO:0003677">
    <property type="term" value="F:DNA binding"/>
    <property type="evidence" value="ECO:0007669"/>
    <property type="project" value="InterPro"/>
</dbReference>
<comment type="subcellular location">
    <subcellularLocation>
        <location evidence="1">Nucleus</location>
    </subcellularLocation>
</comment>
<feature type="domain" description="Zn(2)-C6 fungal-type" evidence="7">
    <location>
        <begin position="36"/>
        <end position="71"/>
    </location>
</feature>
<keyword evidence="3" id="KW-0805">Transcription regulation</keyword>
<accession>A0A238FFD6</accession>
<dbReference type="InterPro" id="IPR001138">
    <property type="entry name" value="Zn2Cys6_DnaBD"/>
</dbReference>
<keyword evidence="5" id="KW-0539">Nucleus</keyword>
<sequence>MPPDRTASSSTPEKLLPARPLSTRGPKHTSLERGRACLVCRARKVKCDGIAPTCSPCRKSAGAKGDDPCSIVCDYDAEEKRKRPVGGGRVHALEAKISELEKQIVELTSNNPKLITTASVIPLASGIMPASLSPDSLDGTPVASTSRASISSANTILFDHAPEHLIDVSIYALDGELPPPIDPNVYFHRSHFVQRHVVPIPMPLITPSSQFVHPSWPKTLPSPTLVSRLVDVYFTKIHTSTGMINRGKFLASLQLPPSHTRFPITPLLHAIIATASTIVSEDYWAGEERYWSQFETPSDWHARVAKNTLDASWVSSANPLQVAQTAVLVCFLSYSAARFGDVWLAVSQALRLSVPLGLNHLRSAPSLPPENLYLKTHMLGPTEDEDELYERAATFWLAFTCDRFGGASTGWASVIDDNDITTLLPSHGTRYLVDGLNSSPLSIHNERFLMDNPPLLVDSLGLYLKAVWLLGRVSTWLQRSSIGLGLGNGPLANDLAFLHAPAGVTDPRDLPAFKALEQMIFDYQTHVPREYQQLYQHPNPDSRMYLVFSLPHAAVILLHEPFCTIRDDDVSMQKCSQSAKAILNSIFTLYSSSFDIGLLVPFTNFVWAVAGRTLVRELAIKIERKVDVPGQTRLRSEVTMILSAMRAYKSGLGVSTSTELEYLLANPSLCLPEKDLKHHALGFRAVTKMWTGAKKPSTAISVPVPGATLSELGPEHAVPTLQATTAFSGVVNPLEMGVEGQRFQEMLDSVDFDLLANFSNGV</sequence>
<keyword evidence="4" id="KW-0804">Transcription</keyword>
<evidence type="ECO:0000313" key="8">
    <source>
        <dbReference type="EMBL" id="SCV69806.1"/>
    </source>
</evidence>
<dbReference type="Proteomes" id="UP000198372">
    <property type="component" value="Unassembled WGS sequence"/>
</dbReference>
<dbReference type="Gene3D" id="4.10.240.10">
    <property type="entry name" value="Zn(2)-C6 fungal-type DNA-binding domain"/>
    <property type="match status" value="1"/>
</dbReference>
<protein>
    <submittedName>
        <fullName evidence="8">BQ2448_1200 protein</fullName>
    </submittedName>
</protein>
<dbReference type="InterPro" id="IPR050815">
    <property type="entry name" value="TF_fung"/>
</dbReference>
<dbReference type="Pfam" id="PF04082">
    <property type="entry name" value="Fungal_trans"/>
    <property type="match status" value="1"/>
</dbReference>
<keyword evidence="9" id="KW-1185">Reference proteome</keyword>
<dbReference type="GO" id="GO:0008270">
    <property type="term" value="F:zinc ion binding"/>
    <property type="evidence" value="ECO:0007669"/>
    <property type="project" value="InterPro"/>
</dbReference>